<dbReference type="InterPro" id="IPR036452">
    <property type="entry name" value="Ribo_hydro-like"/>
</dbReference>
<sequence>MHFNDKLAIVVTSNKPYSVSDGSNPFFDGRAFPKFNLRKSGVHSGHVQKGLLDPFYFVPNGKGKCQDGYTMEVTGAEGVRVLVASKAKPNRSILRQEFPHCKEVIYKPDFGRKKLLKPVVFDMDMSSGDILVLIYLLKVPVEVIDLKLRYTAENSVKYGAPRDTDHPELRQPLAFEVWQSISKLMKPGSKITMLTSGPLSNLARIILKDKNASSLIEVFYFHNFLLCPISSSLLSSLASIDWKSFSLNVKSSAIDEDGDAVLEWENLPPLVHISHCKAAPDLIYGCVPPLLLSLLS</sequence>
<name>A0AAP0JTP8_9MAGN</name>
<comment type="caution">
    <text evidence="1">The sequence shown here is derived from an EMBL/GenBank/DDBJ whole genome shotgun (WGS) entry which is preliminary data.</text>
</comment>
<evidence type="ECO:0000313" key="1">
    <source>
        <dbReference type="EMBL" id="KAK9140061.1"/>
    </source>
</evidence>
<keyword evidence="2" id="KW-1185">Reference proteome</keyword>
<dbReference type="Proteomes" id="UP001419268">
    <property type="component" value="Unassembled WGS sequence"/>
</dbReference>
<organism evidence="1 2">
    <name type="scientific">Stephania cephalantha</name>
    <dbReference type="NCBI Taxonomy" id="152367"/>
    <lineage>
        <taxon>Eukaryota</taxon>
        <taxon>Viridiplantae</taxon>
        <taxon>Streptophyta</taxon>
        <taxon>Embryophyta</taxon>
        <taxon>Tracheophyta</taxon>
        <taxon>Spermatophyta</taxon>
        <taxon>Magnoliopsida</taxon>
        <taxon>Ranunculales</taxon>
        <taxon>Menispermaceae</taxon>
        <taxon>Menispermoideae</taxon>
        <taxon>Cissampelideae</taxon>
        <taxon>Stephania</taxon>
    </lineage>
</organism>
<dbReference type="AlphaFoldDB" id="A0AAP0JTP8"/>
<gene>
    <name evidence="1" type="ORF">Scep_009742</name>
</gene>
<evidence type="ECO:0000313" key="2">
    <source>
        <dbReference type="Proteomes" id="UP001419268"/>
    </source>
</evidence>
<dbReference type="SUPFAM" id="SSF53590">
    <property type="entry name" value="Nucleoside hydrolase"/>
    <property type="match status" value="1"/>
</dbReference>
<dbReference type="PANTHER" id="PTHR46692:SF1">
    <property type="entry name" value="NUCLEOSIDE HYDROLASE 3-RELATED"/>
    <property type="match status" value="1"/>
</dbReference>
<dbReference type="PANTHER" id="PTHR46692">
    <property type="entry name" value="INOSINE-URIDINE PREFERRING NUCLEOSIDE HYDROLASE FAMILY PROTEIN"/>
    <property type="match status" value="1"/>
</dbReference>
<dbReference type="GO" id="GO:0016799">
    <property type="term" value="F:hydrolase activity, hydrolyzing N-glycosyl compounds"/>
    <property type="evidence" value="ECO:0007669"/>
    <property type="project" value="InterPro"/>
</dbReference>
<accession>A0AAP0JTP8</accession>
<proteinExistence type="predicted"/>
<protein>
    <submittedName>
        <fullName evidence="1">Uncharacterized protein</fullName>
    </submittedName>
</protein>
<dbReference type="EMBL" id="JBBNAG010000004">
    <property type="protein sequence ID" value="KAK9140061.1"/>
    <property type="molecule type" value="Genomic_DNA"/>
</dbReference>
<reference evidence="1 2" key="1">
    <citation type="submission" date="2024-01" db="EMBL/GenBank/DDBJ databases">
        <title>Genome assemblies of Stephania.</title>
        <authorList>
            <person name="Yang L."/>
        </authorList>
    </citation>
    <scope>NUCLEOTIDE SEQUENCE [LARGE SCALE GENOMIC DNA]</scope>
    <source>
        <strain evidence="1">JXDWG</strain>
        <tissue evidence="1">Leaf</tissue>
    </source>
</reference>